<dbReference type="PANTHER" id="PTHR10434">
    <property type="entry name" value="1-ACYL-SN-GLYCEROL-3-PHOSPHATE ACYLTRANSFERASE"/>
    <property type="match status" value="1"/>
</dbReference>
<organism evidence="4">
    <name type="scientific">freshwater metagenome</name>
    <dbReference type="NCBI Taxonomy" id="449393"/>
    <lineage>
        <taxon>unclassified sequences</taxon>
        <taxon>metagenomes</taxon>
        <taxon>ecological metagenomes</taxon>
    </lineage>
</organism>
<keyword evidence="2" id="KW-0012">Acyltransferase</keyword>
<dbReference type="AlphaFoldDB" id="A0A6J6L9R9"/>
<dbReference type="InterPro" id="IPR002123">
    <property type="entry name" value="Plipid/glycerol_acylTrfase"/>
</dbReference>
<dbReference type="SUPFAM" id="SSF69593">
    <property type="entry name" value="Glycerol-3-phosphate (1)-acyltransferase"/>
    <property type="match status" value="1"/>
</dbReference>
<evidence type="ECO:0000256" key="2">
    <source>
        <dbReference type="ARBA" id="ARBA00023315"/>
    </source>
</evidence>
<dbReference type="EMBL" id="CAEZWM010000079">
    <property type="protein sequence ID" value="CAB4657209.1"/>
    <property type="molecule type" value="Genomic_DNA"/>
</dbReference>
<evidence type="ECO:0000256" key="1">
    <source>
        <dbReference type="ARBA" id="ARBA00022679"/>
    </source>
</evidence>
<accession>A0A6J6L9R9</accession>
<proteinExistence type="predicted"/>
<name>A0A6J6L9R9_9ZZZZ</name>
<gene>
    <name evidence="4" type="ORF">UFOPK2242_00748</name>
</gene>
<feature type="domain" description="Phospholipid/glycerol acyltransferase" evidence="3">
    <location>
        <begin position="34"/>
        <end position="148"/>
    </location>
</feature>
<dbReference type="CDD" id="cd07989">
    <property type="entry name" value="LPLAT_AGPAT-like"/>
    <property type="match status" value="1"/>
</dbReference>
<dbReference type="Pfam" id="PF01553">
    <property type="entry name" value="Acyltransferase"/>
    <property type="match status" value="1"/>
</dbReference>
<dbReference type="GO" id="GO:0006654">
    <property type="term" value="P:phosphatidic acid biosynthetic process"/>
    <property type="evidence" value="ECO:0007669"/>
    <property type="project" value="TreeGrafter"/>
</dbReference>
<sequence>MAYWIIKAILTPILRLLFRVKVEGRENLKGDGAVIISANHRSFIDSLFIPLVVPRRVTFVAKAEYFDDPKTAWIFKALGQIPIRREGGSASERALDSAAEVLENGGVFGIYPEGTRTRDGLLHKGRTGVARLSMRTGAPIIPCGLVGTDEIQPTDKKLPRLFRKVVIRFGTPIDPQRWSDRADDRLVLRQMTDELMFEIQSLCGYEYTDSYMASGGVVTGAHDVADPPVVLQQASSNRSIAS</sequence>
<protein>
    <submittedName>
        <fullName evidence="4">Unannotated protein</fullName>
    </submittedName>
</protein>
<evidence type="ECO:0000259" key="3">
    <source>
        <dbReference type="SMART" id="SM00563"/>
    </source>
</evidence>
<reference evidence="4" key="1">
    <citation type="submission" date="2020-05" db="EMBL/GenBank/DDBJ databases">
        <authorList>
            <person name="Chiriac C."/>
            <person name="Salcher M."/>
            <person name="Ghai R."/>
            <person name="Kavagutti S V."/>
        </authorList>
    </citation>
    <scope>NUCLEOTIDE SEQUENCE</scope>
</reference>
<dbReference type="GO" id="GO:0003841">
    <property type="term" value="F:1-acylglycerol-3-phosphate O-acyltransferase activity"/>
    <property type="evidence" value="ECO:0007669"/>
    <property type="project" value="TreeGrafter"/>
</dbReference>
<dbReference type="PANTHER" id="PTHR10434:SF11">
    <property type="entry name" value="1-ACYL-SN-GLYCEROL-3-PHOSPHATE ACYLTRANSFERASE"/>
    <property type="match status" value="1"/>
</dbReference>
<evidence type="ECO:0000313" key="4">
    <source>
        <dbReference type="EMBL" id="CAB4657209.1"/>
    </source>
</evidence>
<keyword evidence="1" id="KW-0808">Transferase</keyword>
<dbReference type="SMART" id="SM00563">
    <property type="entry name" value="PlsC"/>
    <property type="match status" value="1"/>
</dbReference>
<dbReference type="GO" id="GO:0005886">
    <property type="term" value="C:plasma membrane"/>
    <property type="evidence" value="ECO:0007669"/>
    <property type="project" value="TreeGrafter"/>
</dbReference>